<comment type="caution">
    <text evidence="7">The sequence shown here is derived from an EMBL/GenBank/DDBJ whole genome shotgun (WGS) entry which is preliminary data.</text>
</comment>
<dbReference type="CDD" id="cd03219">
    <property type="entry name" value="ABC_Mj1267_LivG_branched"/>
    <property type="match status" value="1"/>
</dbReference>
<dbReference type="EMBL" id="QTQV01000009">
    <property type="protein sequence ID" value="RQT14929.1"/>
    <property type="molecule type" value="Genomic_DNA"/>
</dbReference>
<keyword evidence="5 7" id="KW-0067">ATP-binding</keyword>
<evidence type="ECO:0000256" key="4">
    <source>
        <dbReference type="ARBA" id="ARBA00022741"/>
    </source>
</evidence>
<dbReference type="AlphaFoldDB" id="A0A3N8R5S8"/>
<name>A0A3N8R5S8_9BURK</name>
<dbReference type="InterPro" id="IPR027417">
    <property type="entry name" value="P-loop_NTPase"/>
</dbReference>
<dbReference type="GO" id="GO:0005886">
    <property type="term" value="C:plasma membrane"/>
    <property type="evidence" value="ECO:0007669"/>
    <property type="project" value="TreeGrafter"/>
</dbReference>
<dbReference type="Pfam" id="PF00005">
    <property type="entry name" value="ABC_tran"/>
    <property type="match status" value="1"/>
</dbReference>
<accession>A0A3N8R5S8</accession>
<dbReference type="InterPro" id="IPR051120">
    <property type="entry name" value="ABC_AA/LPS_Transport"/>
</dbReference>
<keyword evidence="3" id="KW-0997">Cell inner membrane</keyword>
<dbReference type="PANTHER" id="PTHR45772:SF3">
    <property type="entry name" value="ABC TRANSPORTER ATP-BINDING PROTEIN"/>
    <property type="match status" value="1"/>
</dbReference>
<evidence type="ECO:0000256" key="1">
    <source>
        <dbReference type="ARBA" id="ARBA00022448"/>
    </source>
</evidence>
<organism evidence="7 8">
    <name type="scientific">Burkholderia contaminans</name>
    <dbReference type="NCBI Taxonomy" id="488447"/>
    <lineage>
        <taxon>Bacteria</taxon>
        <taxon>Pseudomonadati</taxon>
        <taxon>Pseudomonadota</taxon>
        <taxon>Betaproteobacteria</taxon>
        <taxon>Burkholderiales</taxon>
        <taxon>Burkholderiaceae</taxon>
        <taxon>Burkholderia</taxon>
        <taxon>Burkholderia cepacia complex</taxon>
    </lineage>
</organism>
<dbReference type="PROSITE" id="PS50893">
    <property type="entry name" value="ABC_TRANSPORTER_2"/>
    <property type="match status" value="1"/>
</dbReference>
<reference evidence="7 8" key="1">
    <citation type="submission" date="2018-08" db="EMBL/GenBank/DDBJ databases">
        <title>Comparative analysis of Burkholderia isolates from Puerto Rico.</title>
        <authorList>
            <person name="Hall C."/>
            <person name="Sahl J."/>
            <person name="Wagner D."/>
        </authorList>
    </citation>
    <scope>NUCLEOTIDE SEQUENCE [LARGE SCALE GENOMIC DNA]</scope>
    <source>
        <strain evidence="7 8">Bp9025</strain>
    </source>
</reference>
<dbReference type="Proteomes" id="UP000277921">
    <property type="component" value="Unassembled WGS sequence"/>
</dbReference>
<dbReference type="SMART" id="SM00382">
    <property type="entry name" value="AAA"/>
    <property type="match status" value="1"/>
</dbReference>
<keyword evidence="2" id="KW-1003">Cell membrane</keyword>
<protein>
    <submittedName>
        <fullName evidence="7">ABC transporter ATP-binding protein</fullName>
    </submittedName>
</protein>
<dbReference type="InterPro" id="IPR003593">
    <property type="entry name" value="AAA+_ATPase"/>
</dbReference>
<proteinExistence type="predicted"/>
<evidence type="ECO:0000256" key="2">
    <source>
        <dbReference type="ARBA" id="ARBA00022475"/>
    </source>
</evidence>
<dbReference type="RefSeq" id="WP_124579996.1">
    <property type="nucleotide sequence ID" value="NZ_QTQV01000009.1"/>
</dbReference>
<evidence type="ECO:0000313" key="8">
    <source>
        <dbReference type="Proteomes" id="UP000277921"/>
    </source>
</evidence>
<evidence type="ECO:0000256" key="3">
    <source>
        <dbReference type="ARBA" id="ARBA00022519"/>
    </source>
</evidence>
<keyword evidence="4" id="KW-0547">Nucleotide-binding</keyword>
<keyword evidence="1" id="KW-0813">Transport</keyword>
<dbReference type="PANTHER" id="PTHR45772">
    <property type="entry name" value="CONSERVED COMPONENT OF ABC TRANSPORTER FOR NATURAL AMINO ACIDS-RELATED"/>
    <property type="match status" value="1"/>
</dbReference>
<keyword evidence="3" id="KW-0472">Membrane</keyword>
<evidence type="ECO:0000256" key="5">
    <source>
        <dbReference type="ARBA" id="ARBA00022840"/>
    </source>
</evidence>
<dbReference type="InterPro" id="IPR003439">
    <property type="entry name" value="ABC_transporter-like_ATP-bd"/>
</dbReference>
<gene>
    <name evidence="7" type="ORF">DF051_17390</name>
</gene>
<sequence>MLRPLSNTSPAKPARGHVTPLLDASNLAVRYGSFKALTDVSLRVGRRGVHAVIGPNGAGKTTLFNVLSGHVKPSAGVLSFEGNVVNGFAADRLARLGVGRSFQICSVFPNLTVAENIKMATMRGCGILRMLQRSGAAAYSNIDTNRLLEQTGLWSNRHRPASELSYGRRRLLEIVTALAPRPKLLLLDEPMAGLAREDIPPVVELISETAKTCSVVLIEHNLKVVEALADQVTVMAEGSVLCHGSYVEVSSDARVIKAYIGTAE</sequence>
<evidence type="ECO:0000313" key="7">
    <source>
        <dbReference type="EMBL" id="RQT14929.1"/>
    </source>
</evidence>
<evidence type="ECO:0000259" key="6">
    <source>
        <dbReference type="PROSITE" id="PS50893"/>
    </source>
</evidence>
<dbReference type="SUPFAM" id="SSF52540">
    <property type="entry name" value="P-loop containing nucleoside triphosphate hydrolases"/>
    <property type="match status" value="1"/>
</dbReference>
<dbReference type="GO" id="GO:0016887">
    <property type="term" value="F:ATP hydrolysis activity"/>
    <property type="evidence" value="ECO:0007669"/>
    <property type="project" value="InterPro"/>
</dbReference>
<dbReference type="Gene3D" id="3.40.50.300">
    <property type="entry name" value="P-loop containing nucleotide triphosphate hydrolases"/>
    <property type="match status" value="1"/>
</dbReference>
<feature type="domain" description="ABC transporter" evidence="6">
    <location>
        <begin position="22"/>
        <end position="262"/>
    </location>
</feature>
<dbReference type="GO" id="GO:0005524">
    <property type="term" value="F:ATP binding"/>
    <property type="evidence" value="ECO:0007669"/>
    <property type="project" value="UniProtKB-KW"/>
</dbReference>